<name>A0ABQ5F0H8_9ASTR</name>
<proteinExistence type="predicted"/>
<evidence type="ECO:0000313" key="2">
    <source>
        <dbReference type="Proteomes" id="UP001151760"/>
    </source>
</evidence>
<dbReference type="EMBL" id="BQNB010016855">
    <property type="protein sequence ID" value="GJT56558.1"/>
    <property type="molecule type" value="Genomic_DNA"/>
</dbReference>
<comment type="caution">
    <text evidence="1">The sequence shown here is derived from an EMBL/GenBank/DDBJ whole genome shotgun (WGS) entry which is preliminary data.</text>
</comment>
<gene>
    <name evidence="1" type="ORF">Tco_0991612</name>
</gene>
<accession>A0ABQ5F0H8</accession>
<dbReference type="Proteomes" id="UP001151760">
    <property type="component" value="Unassembled WGS sequence"/>
</dbReference>
<reference evidence="1" key="2">
    <citation type="submission" date="2022-01" db="EMBL/GenBank/DDBJ databases">
        <authorList>
            <person name="Yamashiro T."/>
            <person name="Shiraishi A."/>
            <person name="Satake H."/>
            <person name="Nakayama K."/>
        </authorList>
    </citation>
    <scope>NUCLEOTIDE SEQUENCE</scope>
</reference>
<reference evidence="1" key="1">
    <citation type="journal article" date="2022" name="Int. J. Mol. Sci.">
        <title>Draft Genome of Tanacetum Coccineum: Genomic Comparison of Closely Related Tanacetum-Family Plants.</title>
        <authorList>
            <person name="Yamashiro T."/>
            <person name="Shiraishi A."/>
            <person name="Nakayama K."/>
            <person name="Satake H."/>
        </authorList>
    </citation>
    <scope>NUCLEOTIDE SEQUENCE</scope>
</reference>
<organism evidence="1 2">
    <name type="scientific">Tanacetum coccineum</name>
    <dbReference type="NCBI Taxonomy" id="301880"/>
    <lineage>
        <taxon>Eukaryota</taxon>
        <taxon>Viridiplantae</taxon>
        <taxon>Streptophyta</taxon>
        <taxon>Embryophyta</taxon>
        <taxon>Tracheophyta</taxon>
        <taxon>Spermatophyta</taxon>
        <taxon>Magnoliopsida</taxon>
        <taxon>eudicotyledons</taxon>
        <taxon>Gunneridae</taxon>
        <taxon>Pentapetalae</taxon>
        <taxon>asterids</taxon>
        <taxon>campanulids</taxon>
        <taxon>Asterales</taxon>
        <taxon>Asteraceae</taxon>
        <taxon>Asteroideae</taxon>
        <taxon>Anthemideae</taxon>
        <taxon>Anthemidinae</taxon>
        <taxon>Tanacetum</taxon>
    </lineage>
</organism>
<sequence>MRPRANMKNRVIKKQKLQNDAEKEELSACLDIVQGDEIAIDVESLATKYLIVDWKIHILTKNMIYYQIIKADRSSKERITKIAVEKVLLTYE</sequence>
<keyword evidence="2" id="KW-1185">Reference proteome</keyword>
<evidence type="ECO:0000313" key="1">
    <source>
        <dbReference type="EMBL" id="GJT56558.1"/>
    </source>
</evidence>
<protein>
    <submittedName>
        <fullName evidence="1">Uncharacterized protein</fullName>
    </submittedName>
</protein>